<dbReference type="Pfam" id="PF00676">
    <property type="entry name" value="E1_dh"/>
    <property type="match status" value="1"/>
</dbReference>
<evidence type="ECO:0000256" key="6">
    <source>
        <dbReference type="ARBA" id="ARBA00023317"/>
    </source>
</evidence>
<evidence type="ECO:0000256" key="2">
    <source>
        <dbReference type="ARBA" id="ARBA00012281"/>
    </source>
</evidence>
<evidence type="ECO:0000259" key="8">
    <source>
        <dbReference type="Pfam" id="PF00676"/>
    </source>
</evidence>
<gene>
    <name evidence="9" type="primary">pdhA_2</name>
    <name evidence="7" type="synonym">pdhA</name>
    <name evidence="9" type="ORF">Sya03_60690</name>
</gene>
<dbReference type="PANTHER" id="PTHR11516">
    <property type="entry name" value="PYRUVATE DEHYDROGENASE E1 COMPONENT, ALPHA SUBUNIT BACTERIAL AND ORGANELLAR"/>
    <property type="match status" value="1"/>
</dbReference>
<keyword evidence="5 7" id="KW-0786">Thiamine pyrophosphate</keyword>
<dbReference type="GO" id="GO:0000287">
    <property type="term" value="F:magnesium ion binding"/>
    <property type="evidence" value="ECO:0007669"/>
    <property type="project" value="UniProtKB-ARBA"/>
</dbReference>
<dbReference type="CDD" id="cd02000">
    <property type="entry name" value="TPP_E1_PDC_ADC_BCADC"/>
    <property type="match status" value="1"/>
</dbReference>
<dbReference type="NCBIfam" id="TIGR03182">
    <property type="entry name" value="PDH_E1_alph_y"/>
    <property type="match status" value="1"/>
</dbReference>
<dbReference type="InterPro" id="IPR050642">
    <property type="entry name" value="PDH_E1_Alpha_Subunit"/>
</dbReference>
<evidence type="ECO:0000256" key="4">
    <source>
        <dbReference type="ARBA" id="ARBA00023002"/>
    </source>
</evidence>
<feature type="domain" description="Dehydrogenase E1 component" evidence="8">
    <location>
        <begin position="22"/>
        <end position="317"/>
    </location>
</feature>
<evidence type="ECO:0000256" key="5">
    <source>
        <dbReference type="ARBA" id="ARBA00023052"/>
    </source>
</evidence>
<proteinExistence type="predicted"/>
<comment type="cofactor">
    <cofactor evidence="1 7">
        <name>thiamine diphosphate</name>
        <dbReference type="ChEBI" id="CHEBI:58937"/>
    </cofactor>
</comment>
<comment type="subunit">
    <text evidence="7">Heterodimer of an alpha and a beta chain.</text>
</comment>
<dbReference type="SUPFAM" id="SSF52518">
    <property type="entry name" value="Thiamin diphosphate-binding fold (THDP-binding)"/>
    <property type="match status" value="1"/>
</dbReference>
<keyword evidence="6 7" id="KW-0670">Pyruvate</keyword>
<evidence type="ECO:0000256" key="1">
    <source>
        <dbReference type="ARBA" id="ARBA00001964"/>
    </source>
</evidence>
<sequence>MTRTPTVAARTAGPGQRLTLLRRMLLIRRFEERCVELYSAARIRGFMHLYIGEEAVATGVMAALTPDDAVVSTYREHGHALARGVSADAVMAEMFGRVDGCSRGRGGSMHLFDAGARFYGGNAIVGGGLPIAVGLALADALTGRHAVTACFFGDGAVAEGEFHECLNLAALWRLPVLFCCENNQYAMGTALDRAQAVTDLAHRAGSYGMTARAVDGMDVEAVVQAARQAVRAVRGGHGPRFLELQTYRFRAHSMYDSDRYRDKAEIARWKLRDPIELLCARMRGDGQLEAADLAGLDAAVTADVDAAVAFAERSPAEPVTDLTRFVHSERRGTR</sequence>
<dbReference type="RefSeq" id="WP_203941881.1">
    <property type="nucleotide sequence ID" value="NZ_BAAAGJ010000021.1"/>
</dbReference>
<evidence type="ECO:0000313" key="10">
    <source>
        <dbReference type="Proteomes" id="UP000652013"/>
    </source>
</evidence>
<keyword evidence="4 7" id="KW-0560">Oxidoreductase</keyword>
<dbReference type="Gene3D" id="3.40.50.970">
    <property type="match status" value="1"/>
</dbReference>
<evidence type="ECO:0000313" key="9">
    <source>
        <dbReference type="EMBL" id="GIJ06717.1"/>
    </source>
</evidence>
<dbReference type="InterPro" id="IPR017597">
    <property type="entry name" value="Pyrv_DH_E1_asu_subgrp-y"/>
</dbReference>
<accession>A0A8J4DLS8</accession>
<dbReference type="PANTHER" id="PTHR11516:SF60">
    <property type="entry name" value="PYRUVATE DEHYDROGENASE E1 COMPONENT SUBUNIT ALPHA"/>
    <property type="match status" value="1"/>
</dbReference>
<dbReference type="GO" id="GO:0006086">
    <property type="term" value="P:pyruvate decarboxylation to acetyl-CoA"/>
    <property type="evidence" value="ECO:0007669"/>
    <property type="project" value="InterPro"/>
</dbReference>
<dbReference type="InterPro" id="IPR029061">
    <property type="entry name" value="THDP-binding"/>
</dbReference>
<reference evidence="9" key="1">
    <citation type="submission" date="2021-01" db="EMBL/GenBank/DDBJ databases">
        <title>Whole genome shotgun sequence of Spirilliplanes yamanashiensis NBRC 15828.</title>
        <authorList>
            <person name="Komaki H."/>
            <person name="Tamura T."/>
        </authorList>
    </citation>
    <scope>NUCLEOTIDE SEQUENCE</scope>
    <source>
        <strain evidence="9">NBRC 15828</strain>
    </source>
</reference>
<evidence type="ECO:0000256" key="7">
    <source>
        <dbReference type="RuleBase" id="RU361139"/>
    </source>
</evidence>
<dbReference type="AlphaFoldDB" id="A0A8J4DLS8"/>
<dbReference type="EC" id="1.2.4.1" evidence="2 7"/>
<dbReference type="Proteomes" id="UP000652013">
    <property type="component" value="Unassembled WGS sequence"/>
</dbReference>
<protein>
    <recommendedName>
        <fullName evidence="3 7">Pyruvate dehydrogenase E1 component subunit alpha</fullName>
        <ecNumber evidence="2 7">1.2.4.1</ecNumber>
    </recommendedName>
</protein>
<dbReference type="EMBL" id="BOOY01000044">
    <property type="protein sequence ID" value="GIJ06717.1"/>
    <property type="molecule type" value="Genomic_DNA"/>
</dbReference>
<evidence type="ECO:0000256" key="3">
    <source>
        <dbReference type="ARBA" id="ARBA00014159"/>
    </source>
</evidence>
<organism evidence="9 10">
    <name type="scientific">Spirilliplanes yamanashiensis</name>
    <dbReference type="NCBI Taxonomy" id="42233"/>
    <lineage>
        <taxon>Bacteria</taxon>
        <taxon>Bacillati</taxon>
        <taxon>Actinomycetota</taxon>
        <taxon>Actinomycetes</taxon>
        <taxon>Micromonosporales</taxon>
        <taxon>Micromonosporaceae</taxon>
        <taxon>Spirilliplanes</taxon>
    </lineage>
</organism>
<dbReference type="GO" id="GO:0004739">
    <property type="term" value="F:pyruvate dehydrogenase (acetyl-transferring) activity"/>
    <property type="evidence" value="ECO:0007669"/>
    <property type="project" value="UniProtKB-UniRule"/>
</dbReference>
<dbReference type="InterPro" id="IPR001017">
    <property type="entry name" value="DH_E1"/>
</dbReference>
<comment type="caution">
    <text evidence="9">The sequence shown here is derived from an EMBL/GenBank/DDBJ whole genome shotgun (WGS) entry which is preliminary data.</text>
</comment>
<comment type="function">
    <text evidence="7">The pyruvate dehydrogenase complex catalyzes the overall conversion of pyruvate to acetyl-CoA and CO(2).</text>
</comment>
<name>A0A8J4DLS8_9ACTN</name>
<comment type="catalytic activity">
    <reaction evidence="7">
        <text>N(6)-[(R)-lipoyl]-L-lysyl-[protein] + pyruvate + H(+) = N(6)-[(R)-S(8)-acetyldihydrolipoyl]-L-lysyl-[protein] + CO2</text>
        <dbReference type="Rhea" id="RHEA:19189"/>
        <dbReference type="Rhea" id="RHEA-COMP:10474"/>
        <dbReference type="Rhea" id="RHEA-COMP:10478"/>
        <dbReference type="ChEBI" id="CHEBI:15361"/>
        <dbReference type="ChEBI" id="CHEBI:15378"/>
        <dbReference type="ChEBI" id="CHEBI:16526"/>
        <dbReference type="ChEBI" id="CHEBI:83099"/>
        <dbReference type="ChEBI" id="CHEBI:83111"/>
        <dbReference type="EC" id="1.2.4.1"/>
    </reaction>
</comment>
<keyword evidence="10" id="KW-1185">Reference proteome</keyword>